<dbReference type="EMBL" id="FMHG01000004">
    <property type="protein sequence ID" value="SCJ90871.1"/>
    <property type="molecule type" value="Genomic_DNA"/>
</dbReference>
<dbReference type="InterPro" id="IPR050188">
    <property type="entry name" value="RluA_PseudoU_synthase"/>
</dbReference>
<evidence type="ECO:0000313" key="7">
    <source>
        <dbReference type="EMBL" id="SCJ90871.1"/>
    </source>
</evidence>
<dbReference type="CDD" id="cd02869">
    <property type="entry name" value="PseudoU_synth_RluA_like"/>
    <property type="match status" value="1"/>
</dbReference>
<comment type="function">
    <text evidence="5">Responsible for synthesis of pseudouridine from uracil.</text>
</comment>
<dbReference type="GO" id="GO:0000455">
    <property type="term" value="P:enzyme-directed rRNA pseudouridine synthesis"/>
    <property type="evidence" value="ECO:0007669"/>
    <property type="project" value="TreeGrafter"/>
</dbReference>
<dbReference type="PANTHER" id="PTHR21600:SF44">
    <property type="entry name" value="RIBOSOMAL LARGE SUBUNIT PSEUDOURIDINE SYNTHASE D"/>
    <property type="match status" value="1"/>
</dbReference>
<dbReference type="Pfam" id="PF00849">
    <property type="entry name" value="PseudoU_synth_2"/>
    <property type="match status" value="1"/>
</dbReference>
<dbReference type="NCBIfam" id="TIGR00005">
    <property type="entry name" value="rluA_subfam"/>
    <property type="match status" value="1"/>
</dbReference>
<dbReference type="EC" id="5.4.99.-" evidence="5"/>
<evidence type="ECO:0000256" key="4">
    <source>
        <dbReference type="PIRSR" id="PIRSR606225-1"/>
    </source>
</evidence>
<evidence type="ECO:0000259" key="6">
    <source>
        <dbReference type="Pfam" id="PF00849"/>
    </source>
</evidence>
<dbReference type="InterPro" id="IPR006225">
    <property type="entry name" value="PsdUridine_synth_RluC/D"/>
</dbReference>
<organism evidence="7">
    <name type="scientific">uncultured Anaerotruncus sp</name>
    <dbReference type="NCBI Taxonomy" id="905011"/>
    <lineage>
        <taxon>Bacteria</taxon>
        <taxon>Bacillati</taxon>
        <taxon>Bacillota</taxon>
        <taxon>Clostridia</taxon>
        <taxon>Eubacteriales</taxon>
        <taxon>Oscillospiraceae</taxon>
        <taxon>Anaerotruncus</taxon>
        <taxon>environmental samples</taxon>
    </lineage>
</organism>
<feature type="domain" description="Pseudouridine synthase RsuA/RluA-like" evidence="6">
    <location>
        <begin position="87"/>
        <end position="232"/>
    </location>
</feature>
<dbReference type="InterPro" id="IPR006145">
    <property type="entry name" value="PsdUridine_synth_RsuA/RluA"/>
</dbReference>
<feature type="active site" evidence="4">
    <location>
        <position position="134"/>
    </location>
</feature>
<keyword evidence="3 5" id="KW-0413">Isomerase</keyword>
<dbReference type="AlphaFoldDB" id="A0A1C6K9C8"/>
<dbReference type="Gene3D" id="3.30.2350.10">
    <property type="entry name" value="Pseudouridine synthase"/>
    <property type="match status" value="1"/>
</dbReference>
<dbReference type="PANTHER" id="PTHR21600">
    <property type="entry name" value="MITOCHONDRIAL RNA PSEUDOURIDINE SYNTHASE"/>
    <property type="match status" value="1"/>
</dbReference>
<evidence type="ECO:0000256" key="1">
    <source>
        <dbReference type="ARBA" id="ARBA00000073"/>
    </source>
</evidence>
<evidence type="ECO:0000256" key="2">
    <source>
        <dbReference type="ARBA" id="ARBA00010876"/>
    </source>
</evidence>
<reference evidence="7" key="1">
    <citation type="submission" date="2015-09" db="EMBL/GenBank/DDBJ databases">
        <authorList>
            <consortium name="Pathogen Informatics"/>
        </authorList>
    </citation>
    <scope>NUCLEOTIDE SEQUENCE</scope>
    <source>
        <strain evidence="7">2789STDY5834896</strain>
    </source>
</reference>
<sequence length="297" mass="33250">MREIVYIIKEHQNGKSVKQILKGAYGYSSRTLTRLRKDPLGLRCNGSHIRTIDPVHTGDRLQVRLPEEQNTYRRSLIAVPILYEDDDLMVYNKPVNMPSHTAYAHHQDTLANVFAAHCDQLGLQLKFRIVNRLDKDTTGCVLVAKNQYAASALTGRLQKVYLAIVEGALTPSTGTVEAPILREQEILTKRIVHPHGQYARTDYGTLGRGPGCSLVRCQLPTGRTHQIRVHMSYLGHPLLGDSQYGGTLRSIARPALHCRTLRFLHPVSGQYLTVQAPIPGDMQGIIDQMTELTGDHY</sequence>
<comment type="similarity">
    <text evidence="2 5">Belongs to the pseudouridine synthase RluA family.</text>
</comment>
<dbReference type="GO" id="GO:0003723">
    <property type="term" value="F:RNA binding"/>
    <property type="evidence" value="ECO:0007669"/>
    <property type="project" value="InterPro"/>
</dbReference>
<evidence type="ECO:0000256" key="3">
    <source>
        <dbReference type="ARBA" id="ARBA00023235"/>
    </source>
</evidence>
<evidence type="ECO:0000256" key="5">
    <source>
        <dbReference type="RuleBase" id="RU362028"/>
    </source>
</evidence>
<protein>
    <recommendedName>
        <fullName evidence="5">Pseudouridine synthase</fullName>
        <ecNumber evidence="5">5.4.99.-</ecNumber>
    </recommendedName>
</protein>
<comment type="catalytic activity">
    <reaction evidence="1 5">
        <text>a uridine in RNA = a pseudouridine in RNA</text>
        <dbReference type="Rhea" id="RHEA:48348"/>
        <dbReference type="Rhea" id="RHEA-COMP:12068"/>
        <dbReference type="Rhea" id="RHEA-COMP:12069"/>
        <dbReference type="ChEBI" id="CHEBI:65314"/>
        <dbReference type="ChEBI" id="CHEBI:65315"/>
    </reaction>
</comment>
<name>A0A1C6K9C8_9FIRM</name>
<dbReference type="GO" id="GO:0009982">
    <property type="term" value="F:pseudouridine synthase activity"/>
    <property type="evidence" value="ECO:0007669"/>
    <property type="project" value="InterPro"/>
</dbReference>
<accession>A0A1C6K9C8</accession>
<gene>
    <name evidence="7" type="primary">rluD_2</name>
    <name evidence="7" type="ORF">SAMEA3545359_02781</name>
</gene>
<dbReference type="InterPro" id="IPR020103">
    <property type="entry name" value="PsdUridine_synth_cat_dom_sf"/>
</dbReference>
<dbReference type="InterPro" id="IPR006224">
    <property type="entry name" value="PsdUridine_synth_RluA-like_CS"/>
</dbReference>
<dbReference type="SUPFAM" id="SSF55120">
    <property type="entry name" value="Pseudouridine synthase"/>
    <property type="match status" value="1"/>
</dbReference>
<proteinExistence type="inferred from homology"/>
<dbReference type="PROSITE" id="PS01129">
    <property type="entry name" value="PSI_RLU"/>
    <property type="match status" value="1"/>
</dbReference>
<dbReference type="GO" id="GO:0140098">
    <property type="term" value="F:catalytic activity, acting on RNA"/>
    <property type="evidence" value="ECO:0007669"/>
    <property type="project" value="UniProtKB-ARBA"/>
</dbReference>